<reference evidence="4" key="3">
    <citation type="journal article" date="2017" name="Plant Physiol. Biochem.">
        <title>Differential oxidative and antioxidative response of duckweed Lemna minor toward plant growth promoting/inhibiting bacteria.</title>
        <authorList>
            <person name="Ishizawa H."/>
            <person name="Kuroda M."/>
            <person name="Morikawa M."/>
            <person name="Ike M."/>
        </authorList>
    </citation>
    <scope>NUCLEOTIDE SEQUENCE [LARGE SCALE GENOMIC DNA]</scope>
    <source>
        <strain evidence="4">H3</strain>
    </source>
</reference>
<feature type="transmembrane region" description="Helical" evidence="1">
    <location>
        <begin position="216"/>
        <end position="234"/>
    </location>
</feature>
<keyword evidence="1" id="KW-0812">Transmembrane</keyword>
<keyword evidence="1" id="KW-1133">Transmembrane helix</keyword>
<dbReference type="SUPFAM" id="SSF103481">
    <property type="entry name" value="Multidrug resistance efflux transporter EmrE"/>
    <property type="match status" value="2"/>
</dbReference>
<dbReference type="GO" id="GO:0016020">
    <property type="term" value="C:membrane"/>
    <property type="evidence" value="ECO:0007669"/>
    <property type="project" value="InterPro"/>
</dbReference>
<feature type="transmembrane region" description="Helical" evidence="1">
    <location>
        <begin position="94"/>
        <end position="116"/>
    </location>
</feature>
<feature type="domain" description="EamA" evidence="2">
    <location>
        <begin position="9"/>
        <end position="139"/>
    </location>
</feature>
<feature type="transmembrane region" description="Helical" evidence="1">
    <location>
        <begin position="123"/>
        <end position="143"/>
    </location>
</feature>
<dbReference type="EMBL" id="AP018823">
    <property type="protein sequence ID" value="BBF88045.1"/>
    <property type="molecule type" value="Genomic_DNA"/>
</dbReference>
<dbReference type="InterPro" id="IPR000620">
    <property type="entry name" value="EamA_dom"/>
</dbReference>
<dbReference type="Proteomes" id="UP000198290">
    <property type="component" value="Chromosome"/>
</dbReference>
<reference evidence="3 4" key="2">
    <citation type="journal article" date="2017" name="Genome Announc.">
        <title>Draft genome sequence of Aquitalea magnusonii strain H3, a plant growth-promoting bacterium of duckweed Lemna minor.</title>
        <authorList>
            <person name="Ishizawa H."/>
            <person name="Kuroda M."/>
            <person name="Ike M."/>
        </authorList>
    </citation>
    <scope>NUCLEOTIDE SEQUENCE [LARGE SCALE GENOMIC DNA]</scope>
    <source>
        <strain evidence="3 4">H3</strain>
    </source>
</reference>
<dbReference type="PANTHER" id="PTHR22911">
    <property type="entry name" value="ACYL-MALONYL CONDENSING ENZYME-RELATED"/>
    <property type="match status" value="1"/>
</dbReference>
<feature type="transmembrane region" description="Helical" evidence="1">
    <location>
        <begin position="38"/>
        <end position="58"/>
    </location>
</feature>
<feature type="transmembrane region" description="Helical" evidence="1">
    <location>
        <begin position="155"/>
        <end position="173"/>
    </location>
</feature>
<keyword evidence="1" id="KW-0472">Membrane</keyword>
<organism evidence="3 4">
    <name type="scientific">Aquitalea magnusonii</name>
    <dbReference type="NCBI Taxonomy" id="332411"/>
    <lineage>
        <taxon>Bacteria</taxon>
        <taxon>Pseudomonadati</taxon>
        <taxon>Pseudomonadota</taxon>
        <taxon>Betaproteobacteria</taxon>
        <taxon>Neisseriales</taxon>
        <taxon>Chromobacteriaceae</taxon>
        <taxon>Aquitalea</taxon>
    </lineage>
</organism>
<keyword evidence="4" id="KW-1185">Reference proteome</keyword>
<dbReference type="InterPro" id="IPR037185">
    <property type="entry name" value="EmrE-like"/>
</dbReference>
<dbReference type="STRING" id="332411.VI06_20795"/>
<dbReference type="Pfam" id="PF00892">
    <property type="entry name" value="EamA"/>
    <property type="match status" value="2"/>
</dbReference>
<evidence type="ECO:0000259" key="2">
    <source>
        <dbReference type="Pfam" id="PF00892"/>
    </source>
</evidence>
<feature type="transmembrane region" description="Helical" evidence="1">
    <location>
        <begin position="185"/>
        <end position="204"/>
    </location>
</feature>
<dbReference type="OrthoDB" id="5295396at2"/>
<proteinExistence type="predicted"/>
<feature type="domain" description="EamA" evidence="2">
    <location>
        <begin position="156"/>
        <end position="286"/>
    </location>
</feature>
<feature type="transmembrane region" description="Helical" evidence="1">
    <location>
        <begin position="7"/>
        <end position="26"/>
    </location>
</feature>
<sequence length="300" mass="32857">MPLVKQKLLAIVAILSTALVWGLMWYPFRALNERGVSIAQTSLLVYLIAAILGIALFFDVYRRQLRWQPVLPLLALLFGWCNFSYTWAVSEGMVMRVLLLFSLSPLWTALFSRLLLQEKLSRTGWLLVGLSLAGCLIILYRPGLLDGAALLSQRYEWLALSGGISFALGNVLSKRARNLPVPVKSATIWVGVALLGFIALASRQQLGAVWQTTPQAWLLLLLLGMTLLATSIISQHGVSLLPASQTMTLMLLELVFAALSAYWLAGESMSLQEWLGAAFIAAASLLSGKMTQPVAAQEKV</sequence>
<evidence type="ECO:0000313" key="3">
    <source>
        <dbReference type="EMBL" id="BBF88045.1"/>
    </source>
</evidence>
<gene>
    <name evidence="3" type="ORF">DLM_4492</name>
</gene>
<dbReference type="RefSeq" id="WP_089083840.1">
    <property type="nucleotide sequence ID" value="NZ_AP018823.1"/>
</dbReference>
<reference evidence="4" key="1">
    <citation type="journal article" date="2017" name="Biotechnol. Biofuels">
        <title>Evaluation of environmental bacterial communities as a factor affecting the growth of duckweed Lemna minor.</title>
        <authorList>
            <person name="Ishizawa H."/>
            <person name="Kuroda M."/>
            <person name="Morikawa M."/>
            <person name="Ike M."/>
        </authorList>
    </citation>
    <scope>NUCLEOTIDE SEQUENCE [LARGE SCALE GENOMIC DNA]</scope>
    <source>
        <strain evidence="4">H3</strain>
    </source>
</reference>
<feature type="transmembrane region" description="Helical" evidence="1">
    <location>
        <begin position="70"/>
        <end position="88"/>
    </location>
</feature>
<evidence type="ECO:0000256" key="1">
    <source>
        <dbReference type="SAM" id="Phobius"/>
    </source>
</evidence>
<name>A0A3G9GKM7_9NEIS</name>
<evidence type="ECO:0000313" key="4">
    <source>
        <dbReference type="Proteomes" id="UP000198290"/>
    </source>
</evidence>
<accession>A0A3G9GKM7</accession>
<dbReference type="AlphaFoldDB" id="A0A3G9GKM7"/>
<protein>
    <submittedName>
        <fullName evidence="3">Permease of the drug/metabolite transporter superfamily</fullName>
    </submittedName>
</protein>
<dbReference type="KEGG" id="amah:DLM_4492"/>